<sequence>MSPLPAGNVALVVTRSPQQKSAPPIQFCDYSIKKWKISHKFSFQIERFPYKIEAIRHVARNRLVQQLYLGANAGS</sequence>
<dbReference type="EMBL" id="CP025012">
    <property type="protein sequence ID" value="AUW42914.1"/>
    <property type="molecule type" value="Genomic_DNA"/>
</dbReference>
<dbReference type="AlphaFoldDB" id="A0A2K9Z3T3"/>
<evidence type="ECO:0000313" key="2">
    <source>
        <dbReference type="Proteomes" id="UP000238523"/>
    </source>
</evidence>
<evidence type="ECO:0000313" key="1">
    <source>
        <dbReference type="EMBL" id="AUW42914.1"/>
    </source>
</evidence>
<proteinExistence type="predicted"/>
<dbReference type="RefSeq" id="WP_158686931.1">
    <property type="nucleotide sequence ID" value="NZ_CP025012.1"/>
</dbReference>
<organism evidence="1 2">
    <name type="scientific">Rhizobium leguminosarum</name>
    <dbReference type="NCBI Taxonomy" id="384"/>
    <lineage>
        <taxon>Bacteria</taxon>
        <taxon>Pseudomonadati</taxon>
        <taxon>Pseudomonadota</taxon>
        <taxon>Alphaproteobacteria</taxon>
        <taxon>Hyphomicrobiales</taxon>
        <taxon>Rhizobiaceae</taxon>
        <taxon>Rhizobium/Agrobacterium group</taxon>
        <taxon>Rhizobium</taxon>
    </lineage>
</organism>
<dbReference type="Proteomes" id="UP000238523">
    <property type="component" value="Chromosome"/>
</dbReference>
<accession>A0A2K9Z3T3</accession>
<gene>
    <name evidence="1" type="ORF">CUJ84_Chr002559</name>
</gene>
<reference evidence="1 2" key="1">
    <citation type="submission" date="2017-11" db="EMBL/GenBank/DDBJ databases">
        <title>Complete genome of Rhizobium leguminosarum Norway, an ineffective micro-symbiont.</title>
        <authorList>
            <person name="Hoffrichter A."/>
            <person name="Liang J."/>
            <person name="Brachmann A."/>
            <person name="Marin M."/>
        </authorList>
    </citation>
    <scope>NUCLEOTIDE SEQUENCE [LARGE SCALE GENOMIC DNA]</scope>
    <source>
        <strain evidence="1 2">Norway</strain>
    </source>
</reference>
<protein>
    <submittedName>
        <fullName evidence="1">Uncharacterized protein</fullName>
    </submittedName>
</protein>
<name>A0A2K9Z3T3_RHILE</name>